<feature type="domain" description="ACT" evidence="5">
    <location>
        <begin position="659"/>
        <end position="733"/>
    </location>
</feature>
<evidence type="ECO:0000313" key="9">
    <source>
        <dbReference type="Proteomes" id="UP000006437"/>
    </source>
</evidence>
<dbReference type="SUPFAM" id="SSF81301">
    <property type="entry name" value="Nucleotidyltransferase"/>
    <property type="match status" value="1"/>
</dbReference>
<dbReference type="Pfam" id="PF19296">
    <property type="entry name" value="RelA_AH_RIS"/>
    <property type="match status" value="1"/>
</dbReference>
<dbReference type="FunFam" id="1.10.3210.10:FF:000001">
    <property type="entry name" value="GTP pyrophosphokinase RelA"/>
    <property type="match status" value="1"/>
</dbReference>
<organism evidence="8 9">
    <name type="scientific">Peptoanaerobacter stomatis</name>
    <dbReference type="NCBI Taxonomy" id="796937"/>
    <lineage>
        <taxon>Bacteria</taxon>
        <taxon>Bacillati</taxon>
        <taxon>Bacillota</taxon>
        <taxon>Clostridia</taxon>
        <taxon>Peptostreptococcales</taxon>
        <taxon>Filifactoraceae</taxon>
        <taxon>Peptoanaerobacter</taxon>
    </lineage>
</organism>
<dbReference type="Pfam" id="PF13328">
    <property type="entry name" value="HD_4"/>
    <property type="match status" value="1"/>
</dbReference>
<gene>
    <name evidence="8" type="ORF">HMPREF9629_02165</name>
</gene>
<evidence type="ECO:0000313" key="8">
    <source>
        <dbReference type="EMBL" id="EHL14508.1"/>
    </source>
</evidence>
<dbReference type="Proteomes" id="UP000006437">
    <property type="component" value="Unassembled WGS sequence"/>
</dbReference>
<dbReference type="CDD" id="cd04876">
    <property type="entry name" value="ACT_RelA-SpoT"/>
    <property type="match status" value="1"/>
</dbReference>
<dbReference type="InterPro" id="IPR043519">
    <property type="entry name" value="NT_sf"/>
</dbReference>
<protein>
    <recommendedName>
        <fullName evidence="2">GTP diphosphokinase</fullName>
        <ecNumber evidence="2">2.7.6.5</ecNumber>
    </recommendedName>
</protein>
<dbReference type="NCBIfam" id="TIGR00691">
    <property type="entry name" value="spoT_relA"/>
    <property type="match status" value="1"/>
</dbReference>
<dbReference type="UniPathway" id="UPA00908">
    <property type="reaction ID" value="UER00884"/>
</dbReference>
<dbReference type="PROSITE" id="PS51880">
    <property type="entry name" value="TGS"/>
    <property type="match status" value="1"/>
</dbReference>
<dbReference type="Pfam" id="PF13291">
    <property type="entry name" value="ACT_4"/>
    <property type="match status" value="1"/>
</dbReference>
<feature type="domain" description="HD" evidence="6">
    <location>
        <begin position="43"/>
        <end position="142"/>
    </location>
</feature>
<dbReference type="InterPro" id="IPR012676">
    <property type="entry name" value="TGS-like"/>
</dbReference>
<comment type="pathway">
    <text evidence="1">Purine metabolism; ppGpp biosynthesis; ppGpp from GTP: step 1/2.</text>
</comment>
<evidence type="ECO:0000256" key="2">
    <source>
        <dbReference type="ARBA" id="ARBA00013251"/>
    </source>
</evidence>
<dbReference type="HOGENOM" id="CLU_012300_3_0_9"/>
<dbReference type="BioCyc" id="EBAC796937-HMP:GMGH-2193-MONOMER"/>
<dbReference type="InterPro" id="IPR045600">
    <property type="entry name" value="RelA/SpoT_AH_RIS"/>
</dbReference>
<dbReference type="InterPro" id="IPR045865">
    <property type="entry name" value="ACT-like_dom_sf"/>
</dbReference>
<dbReference type="SMART" id="SM00471">
    <property type="entry name" value="HDc"/>
    <property type="match status" value="1"/>
</dbReference>
<dbReference type="FunFam" id="3.30.460.10:FF:000001">
    <property type="entry name" value="GTP pyrophosphokinase RelA"/>
    <property type="match status" value="1"/>
</dbReference>
<comment type="catalytic activity">
    <reaction evidence="3">
        <text>GTP + ATP = guanosine 3'-diphosphate 5'-triphosphate + AMP</text>
        <dbReference type="Rhea" id="RHEA:22088"/>
        <dbReference type="ChEBI" id="CHEBI:30616"/>
        <dbReference type="ChEBI" id="CHEBI:37565"/>
        <dbReference type="ChEBI" id="CHEBI:142410"/>
        <dbReference type="ChEBI" id="CHEBI:456215"/>
        <dbReference type="EC" id="2.7.6.5"/>
    </reaction>
</comment>
<dbReference type="Gene3D" id="1.10.3210.10">
    <property type="entry name" value="Hypothetical protein af1432"/>
    <property type="match status" value="1"/>
</dbReference>
<comment type="caution">
    <text evidence="8">The sequence shown here is derived from an EMBL/GenBank/DDBJ whole genome shotgun (WGS) entry which is preliminary data.</text>
</comment>
<dbReference type="AlphaFoldDB" id="G9X1C1"/>
<dbReference type="GO" id="GO:0015970">
    <property type="term" value="P:guanosine tetraphosphate biosynthetic process"/>
    <property type="evidence" value="ECO:0007669"/>
    <property type="project" value="UniProtKB-UniPathway"/>
</dbReference>
<dbReference type="GO" id="GO:0008728">
    <property type="term" value="F:GTP diphosphokinase activity"/>
    <property type="evidence" value="ECO:0007669"/>
    <property type="project" value="UniProtKB-EC"/>
</dbReference>
<dbReference type="CDD" id="cd05399">
    <property type="entry name" value="NT_Rel-Spo_like"/>
    <property type="match status" value="1"/>
</dbReference>
<dbReference type="PROSITE" id="PS51671">
    <property type="entry name" value="ACT"/>
    <property type="match status" value="1"/>
</dbReference>
<dbReference type="Gene3D" id="3.10.20.30">
    <property type="match status" value="1"/>
</dbReference>
<dbReference type="PROSITE" id="PS51831">
    <property type="entry name" value="HD"/>
    <property type="match status" value="1"/>
</dbReference>
<evidence type="ECO:0000259" key="5">
    <source>
        <dbReference type="PROSITE" id="PS51671"/>
    </source>
</evidence>
<dbReference type="InterPro" id="IPR012675">
    <property type="entry name" value="Beta-grasp_dom_sf"/>
</dbReference>
<dbReference type="PANTHER" id="PTHR21262:SF31">
    <property type="entry name" value="GTP PYROPHOSPHOKINASE"/>
    <property type="match status" value="1"/>
</dbReference>
<dbReference type="EC" id="2.7.6.5" evidence="2"/>
<proteinExistence type="inferred from homology"/>
<dbReference type="InterPro" id="IPR006674">
    <property type="entry name" value="HD_domain"/>
</dbReference>
<dbReference type="PATRIC" id="fig|796937.3.peg.1418"/>
<evidence type="ECO:0000256" key="4">
    <source>
        <dbReference type="RuleBase" id="RU003847"/>
    </source>
</evidence>
<dbReference type="InterPro" id="IPR003607">
    <property type="entry name" value="HD/PDEase_dom"/>
</dbReference>
<dbReference type="InterPro" id="IPR004095">
    <property type="entry name" value="TGS"/>
</dbReference>
<dbReference type="Pfam" id="PF02824">
    <property type="entry name" value="TGS"/>
    <property type="match status" value="1"/>
</dbReference>
<dbReference type="EMBL" id="AFZE01000028">
    <property type="protein sequence ID" value="EHL14508.1"/>
    <property type="molecule type" value="Genomic_DNA"/>
</dbReference>
<reference evidence="8 9" key="1">
    <citation type="submission" date="2011-08" db="EMBL/GenBank/DDBJ databases">
        <title>The Genome Sequence of Eubacteriaceae bacterium ACC19a.</title>
        <authorList>
            <consortium name="The Broad Institute Genome Sequencing Platform"/>
            <person name="Earl A."/>
            <person name="Ward D."/>
            <person name="Feldgarden M."/>
            <person name="Gevers D."/>
            <person name="Sizova M."/>
            <person name="Hazen A."/>
            <person name="Epstein S."/>
            <person name="Young S.K."/>
            <person name="Zeng Q."/>
            <person name="Gargeya S."/>
            <person name="Fitzgerald M."/>
            <person name="Haas B."/>
            <person name="Abouelleil A."/>
            <person name="Alvarado L."/>
            <person name="Arachchi H.M."/>
            <person name="Berlin A."/>
            <person name="Brown A."/>
            <person name="Chapman S.B."/>
            <person name="Chen Z."/>
            <person name="Dunbar C."/>
            <person name="Freedman E."/>
            <person name="Gearin G."/>
            <person name="Gellesch M."/>
            <person name="Goldberg J."/>
            <person name="Griggs A."/>
            <person name="Gujja S."/>
            <person name="Heiman D."/>
            <person name="Howarth C."/>
            <person name="Larson L."/>
            <person name="Lui A."/>
            <person name="MacDonald P.J.P."/>
            <person name="Montmayeur A."/>
            <person name="Murphy C."/>
            <person name="Neiman D."/>
            <person name="Pearson M."/>
            <person name="Priest M."/>
            <person name="Roberts A."/>
            <person name="Saif S."/>
            <person name="Shea T."/>
            <person name="Shenoy N."/>
            <person name="Sisk P."/>
            <person name="Stolte C."/>
            <person name="Sykes S."/>
            <person name="Wortman J."/>
            <person name="Nusbaum C."/>
            <person name="Birren B."/>
        </authorList>
    </citation>
    <scope>NUCLEOTIDE SEQUENCE [LARGE SCALE GENOMIC DNA]</scope>
    <source>
        <strain evidence="8 9">ACC19a</strain>
    </source>
</reference>
<dbReference type="CDD" id="cd00077">
    <property type="entry name" value="HDc"/>
    <property type="match status" value="1"/>
</dbReference>
<dbReference type="SUPFAM" id="SSF55021">
    <property type="entry name" value="ACT-like"/>
    <property type="match status" value="1"/>
</dbReference>
<evidence type="ECO:0000259" key="7">
    <source>
        <dbReference type="PROSITE" id="PS51880"/>
    </source>
</evidence>
<dbReference type="InterPro" id="IPR033655">
    <property type="entry name" value="TGS_RelA/SpoT"/>
</dbReference>
<dbReference type="SUPFAM" id="SSF109604">
    <property type="entry name" value="HD-domain/PDEase-like"/>
    <property type="match status" value="1"/>
</dbReference>
<dbReference type="InterPro" id="IPR002912">
    <property type="entry name" value="ACT_dom"/>
</dbReference>
<evidence type="ECO:0000259" key="6">
    <source>
        <dbReference type="PROSITE" id="PS51831"/>
    </source>
</evidence>
<dbReference type="SUPFAM" id="SSF81271">
    <property type="entry name" value="TGS-like"/>
    <property type="match status" value="1"/>
</dbReference>
<dbReference type="InterPro" id="IPR007685">
    <property type="entry name" value="RelA_SpoT"/>
</dbReference>
<dbReference type="InterPro" id="IPR004811">
    <property type="entry name" value="RelA/Spo_fam"/>
</dbReference>
<dbReference type="GO" id="GO:0005886">
    <property type="term" value="C:plasma membrane"/>
    <property type="evidence" value="ECO:0007669"/>
    <property type="project" value="TreeGrafter"/>
</dbReference>
<dbReference type="SMART" id="SM00954">
    <property type="entry name" value="RelA_SpoT"/>
    <property type="match status" value="1"/>
</dbReference>
<dbReference type="PANTHER" id="PTHR21262">
    <property type="entry name" value="GUANOSINE-3',5'-BIS DIPHOSPHATE 3'-PYROPHOSPHOHYDROLASE"/>
    <property type="match status" value="1"/>
</dbReference>
<feature type="domain" description="TGS" evidence="7">
    <location>
        <begin position="386"/>
        <end position="447"/>
    </location>
</feature>
<accession>G9X1C1</accession>
<evidence type="ECO:0000256" key="1">
    <source>
        <dbReference type="ARBA" id="ARBA00004976"/>
    </source>
</evidence>
<dbReference type="CDD" id="cd01668">
    <property type="entry name" value="TGS_RSH"/>
    <property type="match status" value="1"/>
</dbReference>
<evidence type="ECO:0000256" key="3">
    <source>
        <dbReference type="ARBA" id="ARBA00048244"/>
    </source>
</evidence>
<dbReference type="Gene3D" id="3.30.460.10">
    <property type="entry name" value="Beta Polymerase, domain 2"/>
    <property type="match status" value="1"/>
</dbReference>
<name>G9X1C1_9FIRM</name>
<dbReference type="RefSeq" id="WP_009526381.1">
    <property type="nucleotide sequence ID" value="NZ_JBQMYE010000186.1"/>
</dbReference>
<comment type="function">
    <text evidence="4">In eubacteria ppGpp (guanosine 3'-diphosphate 5'-diphosphate) is a mediator of the stringent response that coordinates a variety of cellular activities in response to changes in nutritional abundance.</text>
</comment>
<dbReference type="FunFam" id="3.10.20.30:FF:000002">
    <property type="entry name" value="GTP pyrophosphokinase (RelA/SpoT)"/>
    <property type="match status" value="1"/>
</dbReference>
<sequence length="733" mass="84642">MLENVIKTIRQYNPDADVDILIRAYEYAEKKHDGQVRRSGEKYIMHPIEVAGILAELELDVATIAAGLMHDVVEDTDTTNEQMINMFGAEIATLVDGVTKLGKIDYKSKEENQTENLRKMFMAMAKDVRVVLIKLADRLHNMRTLKFMTPRKAREKSKETIEIFAPIAGRLGISKIKWEMEDIALRYLEPDFYFDMERKISRRITQRDSYINGIISKLKEKIQVEANIPCEIYGREKNMYSIYKKMKFKNKSFEEIYDFIAVRVVVKELKDCYGVIGIVHTIWKPIPTRFKDYIAMPKVNMYQSIHTTIFGPDGEPVEIQIRTEEMHKTAEYGIAAHWKYKEGRIDTNESDMDKKLAWLRQIMDWQKEVSDPTEFMESLKIDLFVNQVFVFTPKGDVIELPIDSTPIDLAYKIHTNVGNSCIGAKISGKIVPLDTKLKNGQIVEIMTSASSKGPSRDWINIVKSSHAKNKIRQWFKKERKEENIEKGRELIEKETKKQGYPLGDFLRTKALVAAAKFLSQASEEELYAALGYGGLTMNQVMGKLKDIYEKDFGDKIKEEKLRQLKENQRISQEGREQKKERRNRQLVNVTGVDNILTRLAKCCTPIPGDEIVGYITKGRGVTVHRKDCPNAQRDTQNSSKELVEVHWNDINVNSSFDVEVQIRGYDRRGLFGDISRIFEDEKSDLLSLNARRVKDDIAIIDATFEVRSKEQVRKIIRKLKAVPDIHDVFRISK</sequence>
<comment type="similarity">
    <text evidence="4">Belongs to the relA/spoT family.</text>
</comment>
<dbReference type="Pfam" id="PF04607">
    <property type="entry name" value="RelA_SpoT"/>
    <property type="match status" value="1"/>
</dbReference>
<dbReference type="Gene3D" id="3.30.70.260">
    <property type="match status" value="1"/>
</dbReference>